<keyword evidence="2" id="KW-1185">Reference proteome</keyword>
<organism evidence="1 2">
    <name type="scientific">Scomber scombrus</name>
    <name type="common">Atlantic mackerel</name>
    <name type="synonym">Scomber vernalis</name>
    <dbReference type="NCBI Taxonomy" id="13677"/>
    <lineage>
        <taxon>Eukaryota</taxon>
        <taxon>Metazoa</taxon>
        <taxon>Chordata</taxon>
        <taxon>Craniata</taxon>
        <taxon>Vertebrata</taxon>
        <taxon>Euteleostomi</taxon>
        <taxon>Actinopterygii</taxon>
        <taxon>Neopterygii</taxon>
        <taxon>Teleostei</taxon>
        <taxon>Neoteleostei</taxon>
        <taxon>Acanthomorphata</taxon>
        <taxon>Pelagiaria</taxon>
        <taxon>Scombriformes</taxon>
        <taxon>Scombridae</taxon>
        <taxon>Scomber</taxon>
    </lineage>
</organism>
<comment type="caution">
    <text evidence="1">The sequence shown here is derived from an EMBL/GenBank/DDBJ whole genome shotgun (WGS) entry which is preliminary data.</text>
</comment>
<gene>
    <name evidence="1" type="ORF">FSCOSCO3_A020291</name>
</gene>
<sequence>HPTGDSDSAEVFILSVTQTHQTGNQLSEPHIYCWLERSGLIAASLHMELWLRQIRHVRFDPCSLETSEPG</sequence>
<name>A0AAV1QDR8_SCOSC</name>
<accession>A0AAV1QDR8</accession>
<protein>
    <submittedName>
        <fullName evidence="1">Uncharacterized protein</fullName>
    </submittedName>
</protein>
<reference evidence="1 2" key="1">
    <citation type="submission" date="2024-01" db="EMBL/GenBank/DDBJ databases">
        <authorList>
            <person name="Alioto T."/>
            <person name="Alioto T."/>
            <person name="Gomez Garrido J."/>
        </authorList>
    </citation>
    <scope>NUCLEOTIDE SEQUENCE [LARGE SCALE GENOMIC DNA]</scope>
</reference>
<evidence type="ECO:0000313" key="1">
    <source>
        <dbReference type="EMBL" id="CAK6982386.1"/>
    </source>
</evidence>
<proteinExistence type="predicted"/>
<feature type="non-terminal residue" evidence="1">
    <location>
        <position position="1"/>
    </location>
</feature>
<evidence type="ECO:0000313" key="2">
    <source>
        <dbReference type="Proteomes" id="UP001314229"/>
    </source>
</evidence>
<dbReference type="EMBL" id="CAWUFR010001009">
    <property type="protein sequence ID" value="CAK6982386.1"/>
    <property type="molecule type" value="Genomic_DNA"/>
</dbReference>
<dbReference type="AlphaFoldDB" id="A0AAV1QDR8"/>
<dbReference type="Proteomes" id="UP001314229">
    <property type="component" value="Unassembled WGS sequence"/>
</dbReference>